<evidence type="ECO:0000256" key="1">
    <source>
        <dbReference type="SAM" id="Phobius"/>
    </source>
</evidence>
<dbReference type="RefSeq" id="WP_013723168.1">
    <property type="nucleotide sequence ID" value="NC_015422.1"/>
</dbReference>
<feature type="transmembrane region" description="Helical" evidence="1">
    <location>
        <begin position="20"/>
        <end position="39"/>
    </location>
</feature>
<dbReference type="EMBL" id="CP002657">
    <property type="protein sequence ID" value="AEB86715.1"/>
    <property type="molecule type" value="Genomic_DNA"/>
</dbReference>
<organism evidence="2 3">
    <name type="scientific">Alicycliphilus denitrificans (strain DSM 14773 / CIP 107495 / K601)</name>
    <dbReference type="NCBI Taxonomy" id="596154"/>
    <lineage>
        <taxon>Bacteria</taxon>
        <taxon>Pseudomonadati</taxon>
        <taxon>Pseudomonadota</taxon>
        <taxon>Betaproteobacteria</taxon>
        <taxon>Burkholderiales</taxon>
        <taxon>Comamonadaceae</taxon>
        <taxon>Alicycliphilus</taxon>
    </lineage>
</organism>
<sequence length="361" mass="37546">MTPPHHHAARTQRGISLLELMVGIVISMLTVLVITQVFLESERQRRIPATGADAQVNGILALDAIQRDVRQAGYGLSGGPWVGACTTGNLAEAQAVGLASLRLAPVAITAGSGAAPSDSIDILSSGKVDAAMQIKLAEDHANGNGKLIVPSTLGIEAGDWLIVSTPTGSQCDAFQAQALATAEPWGITPSGSVPAYTAGSLLSNMGAAPVRRRWSVSGSAASAFALQMTDLATASPAAGSDAYPEIVLLRAFYAKDTDADGAIDTYDTATPTDRAGWSQVIGLRLALVVRSPQWSKEEATASAPRWNLGSATVAGGAACPDDAGSQCIALGLTHTGTDWKHYRYRMYESLIPLRNLLWNAG</sequence>
<dbReference type="Proteomes" id="UP000007938">
    <property type="component" value="Chromosome"/>
</dbReference>
<dbReference type="PROSITE" id="PS00409">
    <property type="entry name" value="PROKAR_NTER_METHYL"/>
    <property type="match status" value="1"/>
</dbReference>
<reference evidence="2 3" key="2">
    <citation type="submission" date="2011-04" db="EMBL/GenBank/DDBJ databases">
        <title>Complete sequence of chromosome of Alicycliphilus denitrificans K601.</title>
        <authorList>
            <consortium name="US DOE Joint Genome Institute"/>
            <person name="Lucas S."/>
            <person name="Han J."/>
            <person name="Lapidus A."/>
            <person name="Cheng J.-F."/>
            <person name="Goodwin L."/>
            <person name="Pitluck S."/>
            <person name="Peters L."/>
            <person name="Zeytun A."/>
            <person name="Detter J.C."/>
            <person name="Han C."/>
            <person name="Tapia R."/>
            <person name="Land M."/>
            <person name="Hauser L."/>
            <person name="Kyrpides N."/>
            <person name="Ivanova N."/>
            <person name="Mikhailova N."/>
            <person name="Pagani I."/>
            <person name="Oosterkamp M."/>
            <person name="Pieper D."/>
            <person name="van Berkel W."/>
            <person name="Langenhoff A."/>
            <person name="Smidt H."/>
            <person name="Stams A."/>
            <person name="Woyke T."/>
        </authorList>
    </citation>
    <scope>NUCLEOTIDE SEQUENCE [LARGE SCALE GENOMIC DNA]</scope>
    <source>
        <strain evidence="3">DSM 14773 / CIP 107495 / K601</strain>
    </source>
</reference>
<name>F4G8J0_ALIDK</name>
<dbReference type="eggNOG" id="COG4966">
    <property type="taxonomic scope" value="Bacteria"/>
</dbReference>
<keyword evidence="1" id="KW-0812">Transmembrane</keyword>
<dbReference type="STRING" id="596154.Alide2_4410"/>
<dbReference type="GO" id="GO:0043683">
    <property type="term" value="P:type IV pilus assembly"/>
    <property type="evidence" value="ECO:0007669"/>
    <property type="project" value="InterPro"/>
</dbReference>
<dbReference type="OrthoDB" id="8533459at2"/>
<protein>
    <submittedName>
        <fullName evidence="2">Type IV pilus assembly protein PilW</fullName>
    </submittedName>
</protein>
<evidence type="ECO:0000313" key="2">
    <source>
        <dbReference type="EMBL" id="AEB86715.1"/>
    </source>
</evidence>
<dbReference type="InterPro" id="IPR012902">
    <property type="entry name" value="N_methyl_site"/>
</dbReference>
<keyword evidence="1" id="KW-0472">Membrane</keyword>
<gene>
    <name evidence="2" type="ordered locus">Alide2_4410</name>
</gene>
<proteinExistence type="predicted"/>
<dbReference type="HOGENOM" id="CLU_059334_0_0_4"/>
<keyword evidence="3" id="KW-1185">Reference proteome</keyword>
<accession>F4G8J0</accession>
<dbReference type="InterPro" id="IPR032092">
    <property type="entry name" value="PilW"/>
</dbReference>
<dbReference type="AlphaFoldDB" id="F4G8J0"/>
<dbReference type="KEGG" id="adk:Alide2_4410"/>
<evidence type="ECO:0000313" key="3">
    <source>
        <dbReference type="Proteomes" id="UP000007938"/>
    </source>
</evidence>
<reference evidence="2 3" key="1">
    <citation type="journal article" date="2011" name="J. Bacteriol.">
        <title>Genome Sequences of Alicycliphilus denitrificans Strains BC and K601T.</title>
        <authorList>
            <person name="Oosterkamp M.J."/>
            <person name="Veuskens T."/>
            <person name="Plugge C.M."/>
            <person name="Langenhoff A.A."/>
            <person name="Gerritse J."/>
            <person name="van Berkel W.J."/>
            <person name="Pieper D.H."/>
            <person name="Junca H."/>
            <person name="Goodwin L.A."/>
            <person name="Daligault H.E."/>
            <person name="Bruce D.C."/>
            <person name="Detter J.C."/>
            <person name="Tapia R."/>
            <person name="Han C.S."/>
            <person name="Land M.L."/>
            <person name="Hauser L.J."/>
            <person name="Smidt H."/>
            <person name="Stams A.J."/>
        </authorList>
    </citation>
    <scope>NUCLEOTIDE SEQUENCE [LARGE SCALE GENOMIC DNA]</scope>
    <source>
        <strain evidence="3">DSM 14773 / CIP 107495 / K601</strain>
    </source>
</reference>
<keyword evidence="1" id="KW-1133">Transmembrane helix</keyword>
<dbReference type="Pfam" id="PF16074">
    <property type="entry name" value="PilW"/>
    <property type="match status" value="1"/>
</dbReference>